<keyword evidence="5" id="KW-0325">Glycoprotein</keyword>
<evidence type="ECO:0000313" key="8">
    <source>
        <dbReference type="Proteomes" id="UP000659654"/>
    </source>
</evidence>
<evidence type="ECO:0000256" key="2">
    <source>
        <dbReference type="ARBA" id="ARBA00022676"/>
    </source>
</evidence>
<evidence type="ECO:0000256" key="5">
    <source>
        <dbReference type="ARBA" id="ARBA00023180"/>
    </source>
</evidence>
<keyword evidence="3" id="KW-0808">Transferase</keyword>
<dbReference type="GO" id="GO:0016757">
    <property type="term" value="F:glycosyltransferase activity"/>
    <property type="evidence" value="ECO:0007669"/>
    <property type="project" value="UniProtKB-KW"/>
</dbReference>
<evidence type="ECO:0000313" key="6">
    <source>
        <dbReference type="EMBL" id="CAD5232588.1"/>
    </source>
</evidence>
<dbReference type="PANTHER" id="PTHR46671:SF7">
    <property type="entry name" value="CORE-2_I-BRANCHING ENZYME"/>
    <property type="match status" value="1"/>
</dbReference>
<keyword evidence="2" id="KW-0328">Glycosyltransferase</keyword>
<dbReference type="eggNOG" id="KOG0799">
    <property type="taxonomic scope" value="Eukaryota"/>
</dbReference>
<name>A0A1I7RXY1_BURXY</name>
<dbReference type="Pfam" id="PF02485">
    <property type="entry name" value="Branch"/>
    <property type="match status" value="1"/>
</dbReference>
<evidence type="ECO:0000256" key="1">
    <source>
        <dbReference type="ARBA" id="ARBA00004606"/>
    </source>
</evidence>
<dbReference type="InterPro" id="IPR003406">
    <property type="entry name" value="Glyco_trans_14"/>
</dbReference>
<protein>
    <submittedName>
        <fullName evidence="6">(pine wood nematode) hypothetical protein</fullName>
    </submittedName>
</protein>
<keyword evidence="4" id="KW-0472">Membrane</keyword>
<dbReference type="Proteomes" id="UP000582659">
    <property type="component" value="Unassembled WGS sequence"/>
</dbReference>
<dbReference type="WBParaSite" id="BXY_0559800.1">
    <property type="protein sequence ID" value="BXY_0559800.1"/>
    <property type="gene ID" value="BXY_0559800"/>
</dbReference>
<gene>
    <name evidence="6" type="ORF">BXYJ_LOCUS12679</name>
</gene>
<evidence type="ECO:0000256" key="3">
    <source>
        <dbReference type="ARBA" id="ARBA00022679"/>
    </source>
</evidence>
<dbReference type="GO" id="GO:0016020">
    <property type="term" value="C:membrane"/>
    <property type="evidence" value="ECO:0007669"/>
    <property type="project" value="UniProtKB-SubCell"/>
</dbReference>
<keyword evidence="8" id="KW-1185">Reference proteome</keyword>
<dbReference type="EMBL" id="CAJFCV020000005">
    <property type="protein sequence ID" value="CAG9125245.1"/>
    <property type="molecule type" value="Genomic_DNA"/>
</dbReference>
<organism evidence="7 9">
    <name type="scientific">Bursaphelenchus xylophilus</name>
    <name type="common">Pinewood nematode worm</name>
    <name type="synonym">Aphelenchoides xylophilus</name>
    <dbReference type="NCBI Taxonomy" id="6326"/>
    <lineage>
        <taxon>Eukaryota</taxon>
        <taxon>Metazoa</taxon>
        <taxon>Ecdysozoa</taxon>
        <taxon>Nematoda</taxon>
        <taxon>Chromadorea</taxon>
        <taxon>Rhabditida</taxon>
        <taxon>Tylenchina</taxon>
        <taxon>Tylenchomorpha</taxon>
        <taxon>Aphelenchoidea</taxon>
        <taxon>Aphelenchoididae</taxon>
        <taxon>Bursaphelenchus</taxon>
    </lineage>
</organism>
<evidence type="ECO:0000313" key="9">
    <source>
        <dbReference type="WBParaSite" id="BXY_0559800.1"/>
    </source>
</evidence>
<dbReference type="SMR" id="A0A1I7RXY1"/>
<dbReference type="AlphaFoldDB" id="A0A1I7RXY1"/>
<reference evidence="9" key="1">
    <citation type="submission" date="2016-11" db="UniProtKB">
        <authorList>
            <consortium name="WormBaseParasite"/>
        </authorList>
    </citation>
    <scope>IDENTIFICATION</scope>
</reference>
<proteinExistence type="predicted"/>
<dbReference type="OrthoDB" id="2019572at2759"/>
<evidence type="ECO:0000256" key="4">
    <source>
        <dbReference type="ARBA" id="ARBA00023136"/>
    </source>
</evidence>
<dbReference type="Proteomes" id="UP000095284">
    <property type="component" value="Unplaced"/>
</dbReference>
<sequence>MWLVSRWTRRDDNIKTEERKCCPPFLKPFSDERFSCSPAFDNSFSGYVANRAHDRIPLNDIPFMPTNCSDIKRRRFFSPTPLSEAERRFPIAFVRLVYKDYFLQEMMLSVQYQPQNTYCYSIDYKAGMQFRDRMLQMASCFPNVLVSAKQRIVTSFGHQMYAAQLDCLELIKDFEWKYVQLLQNDDIPLKTNLEMIKVLKLLNGANDVATRNFPFSRLPNASKWTLQNMNVFKDPARNVETLTGTSPTFNFSKSVVQVSLTKEFVEFLIDEVNIRELAQKIEDESYYGFDEVLYSSLNSMDAVNVPGGFTTKCLEEGIETGGVTRFSLWNKTGCQNIRHSMCMLEVDHLSWLIDLPHLYANKFVQGYDIRPPVCLLELLYNRTFLEKYRYRLDTNYYQNLPHVRYQRMKNIRGADVKELCAGGQNL</sequence>
<comment type="subcellular location">
    <subcellularLocation>
        <location evidence="1">Membrane</location>
        <topology evidence="1">Single-pass type II membrane protein</topology>
    </subcellularLocation>
</comment>
<evidence type="ECO:0000313" key="7">
    <source>
        <dbReference type="Proteomes" id="UP000095284"/>
    </source>
</evidence>
<dbReference type="Proteomes" id="UP000659654">
    <property type="component" value="Unassembled WGS sequence"/>
</dbReference>
<dbReference type="PANTHER" id="PTHR46671">
    <property type="entry name" value="PROTEIN CBG11221"/>
    <property type="match status" value="1"/>
</dbReference>
<dbReference type="EMBL" id="CAJFDI010000005">
    <property type="protein sequence ID" value="CAD5232588.1"/>
    <property type="molecule type" value="Genomic_DNA"/>
</dbReference>
<reference evidence="6" key="2">
    <citation type="submission" date="2020-09" db="EMBL/GenBank/DDBJ databases">
        <authorList>
            <person name="Kikuchi T."/>
        </authorList>
    </citation>
    <scope>NUCLEOTIDE SEQUENCE</scope>
    <source>
        <strain evidence="6">Ka4C1</strain>
    </source>
</reference>
<accession>A0A1I7RXY1</accession>